<name>A0A1J4PWZ8_9ACTN</name>
<keyword evidence="3" id="KW-1185">Reference proteome</keyword>
<sequence>MTGIEIAVGYMFAYMVRKAKRVGRRADQEVDRGLDAGMDRLHDLISAKLGNDPALERAAQEAEAGQDGLSERTGRRLTDSLEDAAERDPDFAQALTALVEQLQAARTTAAPGDVSASGEGVAVRGRVNIKAEGGSAAALKMGSVNIGASPSDPSRPSPDQS</sequence>
<dbReference type="Proteomes" id="UP000034838">
    <property type="component" value="Unassembled WGS sequence"/>
</dbReference>
<organism evidence="2 3">
    <name type="scientific">Streptomyces malaysiense</name>
    <dbReference type="NCBI Taxonomy" id="1428626"/>
    <lineage>
        <taxon>Bacteria</taxon>
        <taxon>Bacillati</taxon>
        <taxon>Actinomycetota</taxon>
        <taxon>Actinomycetes</taxon>
        <taxon>Kitasatosporales</taxon>
        <taxon>Streptomycetaceae</taxon>
        <taxon>Streptomyces</taxon>
    </lineage>
</organism>
<dbReference type="RefSeq" id="WP_071387554.1">
    <property type="nucleotide sequence ID" value="NZ_LBDA02000052.1"/>
</dbReference>
<proteinExistence type="predicted"/>
<protein>
    <recommendedName>
        <fullName evidence="4">Chromosome partitioning protein</fullName>
    </recommendedName>
</protein>
<accession>A0A1J4PWZ8</accession>
<feature type="compositionally biased region" description="Low complexity" evidence="1">
    <location>
        <begin position="149"/>
        <end position="161"/>
    </location>
</feature>
<feature type="region of interest" description="Disordered" evidence="1">
    <location>
        <begin position="57"/>
        <end position="89"/>
    </location>
</feature>
<evidence type="ECO:0008006" key="4">
    <source>
        <dbReference type="Google" id="ProtNLM"/>
    </source>
</evidence>
<evidence type="ECO:0000256" key="1">
    <source>
        <dbReference type="SAM" id="MobiDB-lite"/>
    </source>
</evidence>
<dbReference type="AlphaFoldDB" id="A0A1J4PWZ8"/>
<evidence type="ECO:0000313" key="2">
    <source>
        <dbReference type="EMBL" id="OIK25461.1"/>
    </source>
</evidence>
<evidence type="ECO:0000313" key="3">
    <source>
        <dbReference type="Proteomes" id="UP000034838"/>
    </source>
</evidence>
<comment type="caution">
    <text evidence="2">The sequence shown here is derived from an EMBL/GenBank/DDBJ whole genome shotgun (WGS) entry which is preliminary data.</text>
</comment>
<gene>
    <name evidence="2" type="ORF">VT52_021560</name>
</gene>
<reference evidence="2" key="1">
    <citation type="submission" date="2016-10" db="EMBL/GenBank/DDBJ databases">
        <title>Genome sequence of Streptomyces malaysiense MUSC 136.</title>
        <authorList>
            <person name="Lee L.-H."/>
            <person name="Ser H.-L."/>
        </authorList>
    </citation>
    <scope>NUCLEOTIDE SEQUENCE [LARGE SCALE GENOMIC DNA]</scope>
    <source>
        <strain evidence="2">MUSC 136</strain>
    </source>
</reference>
<dbReference type="EMBL" id="LBDA02000052">
    <property type="protein sequence ID" value="OIK25461.1"/>
    <property type="molecule type" value="Genomic_DNA"/>
</dbReference>
<feature type="compositionally biased region" description="Basic and acidic residues" evidence="1">
    <location>
        <begin position="69"/>
        <end position="89"/>
    </location>
</feature>
<dbReference type="OrthoDB" id="4231283at2"/>
<feature type="region of interest" description="Disordered" evidence="1">
    <location>
        <begin position="141"/>
        <end position="161"/>
    </location>
</feature>